<dbReference type="AlphaFoldDB" id="A0A1X7PYE0"/>
<gene>
    <name evidence="1" type="ORF">SAMN02982922_5545</name>
</gene>
<dbReference type="Pfam" id="PF19315">
    <property type="entry name" value="MC_hydratase"/>
    <property type="match status" value="1"/>
</dbReference>
<dbReference type="PANTHER" id="PTHR43664">
    <property type="entry name" value="MONOAMINE OXIDASE-RELATED"/>
    <property type="match status" value="1"/>
</dbReference>
<name>A0A1X7PYE0_9HYPH</name>
<reference evidence="1 2" key="1">
    <citation type="submission" date="2017-04" db="EMBL/GenBank/DDBJ databases">
        <authorList>
            <person name="Afonso C.L."/>
            <person name="Miller P.J."/>
            <person name="Scott M.A."/>
            <person name="Spackman E."/>
            <person name="Goraichik I."/>
            <person name="Dimitrov K.M."/>
            <person name="Suarez D.L."/>
            <person name="Swayne D.E."/>
        </authorList>
    </citation>
    <scope>NUCLEOTIDE SEQUENCE [LARGE SCALE GENOMIC DNA]</scope>
    <source>
        <strain evidence="1 2">B5P</strain>
    </source>
</reference>
<organism evidence="1 2">
    <name type="scientific">Mesorhizobium australicum</name>
    <dbReference type="NCBI Taxonomy" id="536018"/>
    <lineage>
        <taxon>Bacteria</taxon>
        <taxon>Pseudomonadati</taxon>
        <taxon>Pseudomonadota</taxon>
        <taxon>Alphaproteobacteria</taxon>
        <taxon>Hyphomicrobiales</taxon>
        <taxon>Phyllobacteriaceae</taxon>
        <taxon>Mesorhizobium</taxon>
    </lineage>
</organism>
<dbReference type="SUPFAM" id="SSF54637">
    <property type="entry name" value="Thioesterase/thiol ester dehydrase-isomerase"/>
    <property type="match status" value="1"/>
</dbReference>
<dbReference type="Proteomes" id="UP000193083">
    <property type="component" value="Unassembled WGS sequence"/>
</dbReference>
<evidence type="ECO:0000313" key="1">
    <source>
        <dbReference type="EMBL" id="SMH56466.1"/>
    </source>
</evidence>
<sequence length="166" mass="18489">MKANDPALTSPNNYFEDFEVGQVISHARGKTMTEMDNVLLTNLVMNTADGHFNEHRMKTQSLKGVAGFDTRIVFGGINFSLVIGLAAQDTAEQVIEELGMDKIRLKHPVIHGDTLYAMTEVLEKTESARPDAGVIRFRHYGINQDDKLVFEGERTALVKRKPSAAR</sequence>
<accession>A0A1X7PYE0</accession>
<dbReference type="RefSeq" id="WP_085467121.1">
    <property type="nucleotide sequence ID" value="NZ_FXBL01000004.1"/>
</dbReference>
<dbReference type="InterPro" id="IPR029069">
    <property type="entry name" value="HotDog_dom_sf"/>
</dbReference>
<dbReference type="EMBL" id="FXBL01000004">
    <property type="protein sequence ID" value="SMH56466.1"/>
    <property type="molecule type" value="Genomic_DNA"/>
</dbReference>
<protein>
    <submittedName>
        <fullName evidence="1">Acyl dehydratase</fullName>
    </submittedName>
</protein>
<dbReference type="InterPro" id="IPR052342">
    <property type="entry name" value="MCH/BMMD"/>
</dbReference>
<proteinExistence type="predicted"/>
<dbReference type="OrthoDB" id="9796589at2"/>
<dbReference type="GO" id="GO:0016829">
    <property type="term" value="F:lyase activity"/>
    <property type="evidence" value="ECO:0007669"/>
    <property type="project" value="InterPro"/>
</dbReference>
<keyword evidence="2" id="KW-1185">Reference proteome</keyword>
<dbReference type="PANTHER" id="PTHR43664:SF1">
    <property type="entry name" value="BETA-METHYLMALYL-COA DEHYDRATASE"/>
    <property type="match status" value="1"/>
</dbReference>
<evidence type="ECO:0000313" key="2">
    <source>
        <dbReference type="Proteomes" id="UP000193083"/>
    </source>
</evidence>
<dbReference type="CDD" id="cd03451">
    <property type="entry name" value="FkbR2"/>
    <property type="match status" value="1"/>
</dbReference>
<dbReference type="Gene3D" id="3.10.129.10">
    <property type="entry name" value="Hotdog Thioesterase"/>
    <property type="match status" value="1"/>
</dbReference>
<dbReference type="InterPro" id="IPR048274">
    <property type="entry name" value="MC_hydratase"/>
</dbReference>